<protein>
    <submittedName>
        <fullName evidence="1">Head-tail adaptor</fullName>
    </submittedName>
</protein>
<dbReference type="AlphaFoldDB" id="A0A2V3U2R1"/>
<reference evidence="1 2" key="1">
    <citation type="submission" date="2018-05" db="EMBL/GenBank/DDBJ databases">
        <title>Genomic Encyclopedia of Type Strains, Phase IV (KMG-IV): sequencing the most valuable type-strain genomes for metagenomic binning, comparative biology and taxonomic classification.</title>
        <authorList>
            <person name="Goeker M."/>
        </authorList>
    </citation>
    <scope>NUCLEOTIDE SEQUENCE [LARGE SCALE GENOMIC DNA]</scope>
    <source>
        <strain evidence="1 2">DSM 6462</strain>
    </source>
</reference>
<keyword evidence="2" id="KW-1185">Reference proteome</keyword>
<proteinExistence type="predicted"/>
<dbReference type="InterPro" id="IPR038666">
    <property type="entry name" value="SSP1_head-tail_sf"/>
</dbReference>
<dbReference type="Gene3D" id="2.40.10.270">
    <property type="entry name" value="Bacteriophage SPP1 head-tail adaptor protein"/>
    <property type="match status" value="1"/>
</dbReference>
<organism evidence="1 2">
    <name type="scientific">Chelatococcus asaccharovorans</name>
    <dbReference type="NCBI Taxonomy" id="28210"/>
    <lineage>
        <taxon>Bacteria</taxon>
        <taxon>Pseudomonadati</taxon>
        <taxon>Pseudomonadota</taxon>
        <taxon>Alphaproteobacteria</taxon>
        <taxon>Hyphomicrobiales</taxon>
        <taxon>Chelatococcaceae</taxon>
        <taxon>Chelatococcus</taxon>
    </lineage>
</organism>
<dbReference type="Pfam" id="PF05521">
    <property type="entry name" value="Phage_HCP"/>
    <property type="match status" value="1"/>
</dbReference>
<dbReference type="RefSeq" id="WP_110376051.1">
    <property type="nucleotide sequence ID" value="NZ_CAKNFM010000006.1"/>
</dbReference>
<dbReference type="EMBL" id="QJJK01000008">
    <property type="protein sequence ID" value="PXW56274.1"/>
    <property type="molecule type" value="Genomic_DNA"/>
</dbReference>
<evidence type="ECO:0000313" key="1">
    <source>
        <dbReference type="EMBL" id="PXW56274.1"/>
    </source>
</evidence>
<evidence type="ECO:0000313" key="2">
    <source>
        <dbReference type="Proteomes" id="UP000248021"/>
    </source>
</evidence>
<dbReference type="Proteomes" id="UP000248021">
    <property type="component" value="Unassembled WGS sequence"/>
</dbReference>
<accession>A0A2V3U2R1</accession>
<gene>
    <name evidence="1" type="ORF">C7450_10823</name>
</gene>
<sequence length="109" mass="12575">MADIGRMSRPLTLERAVDTPDDVGGFTRRWCRIARLWAAVERSQAISSERDRSDRRELAMTYRVTLRWRGDVTGNCRFRDGRRLLAVLSAADPDGRRRRLVCVVEEVTP</sequence>
<dbReference type="OrthoDB" id="7570189at2"/>
<name>A0A2V3U2R1_9HYPH</name>
<comment type="caution">
    <text evidence="1">The sequence shown here is derived from an EMBL/GenBank/DDBJ whole genome shotgun (WGS) entry which is preliminary data.</text>
</comment>
<dbReference type="InterPro" id="IPR008767">
    <property type="entry name" value="Phage_SPP1_head-tail_adaptor"/>
</dbReference>